<dbReference type="AlphaFoldDB" id="A0A401TVW2"/>
<reference evidence="2 3" key="1">
    <citation type="journal article" date="2018" name="Nat. Ecol. Evol.">
        <title>Shark genomes provide insights into elasmobranch evolution and the origin of vertebrates.</title>
        <authorList>
            <person name="Hara Y"/>
            <person name="Yamaguchi K"/>
            <person name="Onimaru K"/>
            <person name="Kadota M"/>
            <person name="Koyanagi M"/>
            <person name="Keeley SD"/>
            <person name="Tatsumi K"/>
            <person name="Tanaka K"/>
            <person name="Motone F"/>
            <person name="Kageyama Y"/>
            <person name="Nozu R"/>
            <person name="Adachi N"/>
            <person name="Nishimura O"/>
            <person name="Nakagawa R"/>
            <person name="Tanegashima C"/>
            <person name="Kiyatake I"/>
            <person name="Matsumoto R"/>
            <person name="Murakumo K"/>
            <person name="Nishida K"/>
            <person name="Terakita A"/>
            <person name="Kuratani S"/>
            <person name="Sato K"/>
            <person name="Hyodo S Kuraku.S."/>
        </authorList>
    </citation>
    <scope>NUCLEOTIDE SEQUENCE [LARGE SCALE GENOMIC DNA]</scope>
</reference>
<protein>
    <submittedName>
        <fullName evidence="2">Uncharacterized protein</fullName>
    </submittedName>
</protein>
<evidence type="ECO:0000313" key="3">
    <source>
        <dbReference type="Proteomes" id="UP000287033"/>
    </source>
</evidence>
<feature type="compositionally biased region" description="Basic and acidic residues" evidence="1">
    <location>
        <begin position="24"/>
        <end position="43"/>
    </location>
</feature>
<dbReference type="Proteomes" id="UP000287033">
    <property type="component" value="Unassembled WGS sequence"/>
</dbReference>
<dbReference type="EMBL" id="BEZZ01194565">
    <property type="protein sequence ID" value="GCC46805.1"/>
    <property type="molecule type" value="Genomic_DNA"/>
</dbReference>
<organism evidence="2 3">
    <name type="scientific">Chiloscyllium punctatum</name>
    <name type="common">Brownbanded bambooshark</name>
    <name type="synonym">Hemiscyllium punctatum</name>
    <dbReference type="NCBI Taxonomy" id="137246"/>
    <lineage>
        <taxon>Eukaryota</taxon>
        <taxon>Metazoa</taxon>
        <taxon>Chordata</taxon>
        <taxon>Craniata</taxon>
        <taxon>Vertebrata</taxon>
        <taxon>Chondrichthyes</taxon>
        <taxon>Elasmobranchii</taxon>
        <taxon>Galeomorphii</taxon>
        <taxon>Galeoidea</taxon>
        <taxon>Orectolobiformes</taxon>
        <taxon>Hemiscylliidae</taxon>
        <taxon>Chiloscyllium</taxon>
    </lineage>
</organism>
<proteinExistence type="predicted"/>
<name>A0A401TVW2_CHIPU</name>
<evidence type="ECO:0000313" key="2">
    <source>
        <dbReference type="EMBL" id="GCC46805.1"/>
    </source>
</evidence>
<sequence length="83" mass="8840">PGITPLAREERPLRQSEPAASRDIPGEVRRALRDRTNGSDLHRDARRRAASSQAAGSPGYGLTQSSSSLGRSDQNTLHPPAPG</sequence>
<feature type="compositionally biased region" description="Polar residues" evidence="1">
    <location>
        <begin position="62"/>
        <end position="77"/>
    </location>
</feature>
<accession>A0A401TVW2</accession>
<keyword evidence="3" id="KW-1185">Reference proteome</keyword>
<feature type="non-terminal residue" evidence="2">
    <location>
        <position position="1"/>
    </location>
</feature>
<gene>
    <name evidence="2" type="ORF">chiPu_0030847</name>
</gene>
<evidence type="ECO:0000256" key="1">
    <source>
        <dbReference type="SAM" id="MobiDB-lite"/>
    </source>
</evidence>
<feature type="region of interest" description="Disordered" evidence="1">
    <location>
        <begin position="1"/>
        <end position="83"/>
    </location>
</feature>
<comment type="caution">
    <text evidence="2">The sequence shown here is derived from an EMBL/GenBank/DDBJ whole genome shotgun (WGS) entry which is preliminary data.</text>
</comment>